<reference evidence="3 4" key="1">
    <citation type="submission" date="2018-08" db="EMBL/GenBank/DDBJ databases">
        <title>Murine metabolic-syndrome-specific gut microbial biobank.</title>
        <authorList>
            <person name="Liu C."/>
        </authorList>
    </citation>
    <scope>NUCLEOTIDE SEQUENCE [LARGE SCALE GENOMIC DNA]</scope>
    <source>
        <strain evidence="3 4">583</strain>
    </source>
</reference>
<evidence type="ECO:0000256" key="2">
    <source>
        <dbReference type="HAMAP-Rule" id="MF_01477"/>
    </source>
</evidence>
<comment type="subcellular location">
    <subcellularLocation>
        <location evidence="2">Cytoplasm</location>
    </subcellularLocation>
</comment>
<dbReference type="InterPro" id="IPR004394">
    <property type="entry name" value="Iojap/RsfS/C7orf30"/>
</dbReference>
<dbReference type="InterPro" id="IPR043519">
    <property type="entry name" value="NT_sf"/>
</dbReference>
<dbReference type="Pfam" id="PF02410">
    <property type="entry name" value="RsfS"/>
    <property type="match status" value="1"/>
</dbReference>
<dbReference type="Gene3D" id="3.30.460.10">
    <property type="entry name" value="Beta Polymerase, domain 2"/>
    <property type="match status" value="1"/>
</dbReference>
<dbReference type="AlphaFoldDB" id="A0A845QX36"/>
<accession>A0A845QX36</accession>
<dbReference type="HAMAP" id="MF_01477">
    <property type="entry name" value="Iojap_RsfS"/>
    <property type="match status" value="1"/>
</dbReference>
<keyword evidence="4" id="KW-1185">Reference proteome</keyword>
<evidence type="ECO:0000313" key="3">
    <source>
        <dbReference type="EMBL" id="NBI05712.1"/>
    </source>
</evidence>
<dbReference type="GO" id="GO:0005737">
    <property type="term" value="C:cytoplasm"/>
    <property type="evidence" value="ECO:0007669"/>
    <property type="project" value="UniProtKB-SubCell"/>
</dbReference>
<comment type="subunit">
    <text evidence="2">Interacts with ribosomal protein uL14 (rplN).</text>
</comment>
<dbReference type="RefSeq" id="WP_160196208.1">
    <property type="nucleotide sequence ID" value="NZ_QXXA01000004.1"/>
</dbReference>
<gene>
    <name evidence="2 3" type="primary">rsfS</name>
    <name evidence="3" type="ORF">D3Z33_02435</name>
</gene>
<proteinExistence type="inferred from homology"/>
<dbReference type="PANTHER" id="PTHR21043">
    <property type="entry name" value="IOJAP SUPERFAMILY ORTHOLOG"/>
    <property type="match status" value="1"/>
</dbReference>
<dbReference type="SUPFAM" id="SSF81301">
    <property type="entry name" value="Nucleotidyltransferase"/>
    <property type="match status" value="1"/>
</dbReference>
<dbReference type="Proteomes" id="UP000467132">
    <property type="component" value="Unassembled WGS sequence"/>
</dbReference>
<comment type="similarity">
    <text evidence="1 2">Belongs to the Iojap/RsfS family.</text>
</comment>
<dbReference type="GO" id="GO:0090071">
    <property type="term" value="P:negative regulation of ribosome biogenesis"/>
    <property type="evidence" value="ECO:0007669"/>
    <property type="project" value="UniProtKB-UniRule"/>
</dbReference>
<dbReference type="OrthoDB" id="9793681at2"/>
<evidence type="ECO:0000256" key="1">
    <source>
        <dbReference type="ARBA" id="ARBA00010574"/>
    </source>
</evidence>
<dbReference type="NCBIfam" id="TIGR00090">
    <property type="entry name" value="rsfS_iojap_ybeB"/>
    <property type="match status" value="1"/>
</dbReference>
<name>A0A845QX36_9CLOT</name>
<evidence type="ECO:0000313" key="4">
    <source>
        <dbReference type="Proteomes" id="UP000467132"/>
    </source>
</evidence>
<protein>
    <recommendedName>
        <fullName evidence="2">Ribosomal silencing factor RsfS</fullName>
    </recommendedName>
</protein>
<dbReference type="EMBL" id="QXXA01000004">
    <property type="protein sequence ID" value="NBI05712.1"/>
    <property type="molecule type" value="Genomic_DNA"/>
</dbReference>
<organism evidence="3 4">
    <name type="scientific">Senegalia massiliensis</name>
    <dbReference type="NCBI Taxonomy" id="1720316"/>
    <lineage>
        <taxon>Bacteria</taxon>
        <taxon>Bacillati</taxon>
        <taxon>Bacillota</taxon>
        <taxon>Clostridia</taxon>
        <taxon>Eubacteriales</taxon>
        <taxon>Clostridiaceae</taxon>
        <taxon>Senegalia</taxon>
    </lineage>
</organism>
<comment type="function">
    <text evidence="2">Functions as a ribosomal silencing factor. Interacts with ribosomal protein uL14 (rplN), blocking formation of intersubunit bridge B8. Prevents association of the 30S and 50S ribosomal subunits and the formation of functional ribosomes, thus repressing translation.</text>
</comment>
<keyword evidence="2" id="KW-0963">Cytoplasm</keyword>
<comment type="caution">
    <text evidence="3">The sequence shown here is derived from an EMBL/GenBank/DDBJ whole genome shotgun (WGS) entry which is preliminary data.</text>
</comment>
<keyword evidence="2" id="KW-0810">Translation regulation</keyword>
<dbReference type="GO" id="GO:0017148">
    <property type="term" value="P:negative regulation of translation"/>
    <property type="evidence" value="ECO:0007669"/>
    <property type="project" value="UniProtKB-UniRule"/>
</dbReference>
<dbReference type="GO" id="GO:0042256">
    <property type="term" value="P:cytosolic ribosome assembly"/>
    <property type="evidence" value="ECO:0007669"/>
    <property type="project" value="UniProtKB-UniRule"/>
</dbReference>
<dbReference type="PANTHER" id="PTHR21043:SF0">
    <property type="entry name" value="MITOCHONDRIAL ASSEMBLY OF RIBOSOMAL LARGE SUBUNIT PROTEIN 1"/>
    <property type="match status" value="1"/>
</dbReference>
<dbReference type="GO" id="GO:0043023">
    <property type="term" value="F:ribosomal large subunit binding"/>
    <property type="evidence" value="ECO:0007669"/>
    <property type="project" value="TreeGrafter"/>
</dbReference>
<keyword evidence="2" id="KW-0678">Repressor</keyword>
<sequence length="118" mass="13705">MKKNNDKLSLVINAADDKLAHDIDVLEVTELTSVADYFVILSGKNERQVVAIADSIEDKLSENKYDLRSKEGYRSGRWILLDYGDIIIHIFHKEDREFYNLERLWADGKKINIDNYVS</sequence>